<name>A0A8W7Q018_ANOCL</name>
<dbReference type="InterPro" id="IPR008914">
    <property type="entry name" value="PEBP"/>
</dbReference>
<dbReference type="CDD" id="cd00866">
    <property type="entry name" value="PEBP_euk"/>
    <property type="match status" value="1"/>
</dbReference>
<evidence type="ECO:0008006" key="2">
    <source>
        <dbReference type="Google" id="ProtNLM"/>
    </source>
</evidence>
<dbReference type="PANTHER" id="PTHR11362:SF82">
    <property type="entry name" value="PHOSPHATIDYLETHANOLAMINE-BINDING PROTEIN 4"/>
    <property type="match status" value="1"/>
</dbReference>
<dbReference type="InterPro" id="IPR035810">
    <property type="entry name" value="PEBP_euk"/>
</dbReference>
<dbReference type="PANTHER" id="PTHR11362">
    <property type="entry name" value="PHOSPHATIDYLETHANOLAMINE-BINDING PROTEIN"/>
    <property type="match status" value="1"/>
</dbReference>
<dbReference type="InterPro" id="IPR036610">
    <property type="entry name" value="PEBP-like_sf"/>
</dbReference>
<dbReference type="SUPFAM" id="SSF49777">
    <property type="entry name" value="PEBP-like"/>
    <property type="match status" value="1"/>
</dbReference>
<protein>
    <recommendedName>
        <fullName evidence="2">Phosphatidylethanolamine binding protein 1</fullName>
    </recommendedName>
</protein>
<proteinExistence type="predicted"/>
<sequence length="266" mass="29091">MIGRIELTRHQIDRDGLGEVVSANRLIGISVPHFFCTLSSSSFSISSSREACETASNDEVMSICRLQTRASSIFTTSIRLFSSAIAKSMEKHEVVPDVVPVAPAEVAKVTYPSGAVVSEGNVLTPTQVKDVPKVEWNADGGALYTLCMTDPDAPSRKEPTYREWHHWLVGNIPGADVAQGETLSAYVGSGPPQGTGLHRYVFLVYKQNGKLTFDEPRLTNTSADNRGGFAIRKFAEKYQLGNPVAGNFYQAEWDDYVPLLYKQLGA</sequence>
<dbReference type="EnsemblMetazoa" id="ACOM040700-RA">
    <property type="protein sequence ID" value="ACOM040700-PA.1"/>
    <property type="gene ID" value="ACOM040700"/>
</dbReference>
<dbReference type="AlphaFoldDB" id="A0A8W7Q018"/>
<dbReference type="Proteomes" id="UP000075882">
    <property type="component" value="Unassembled WGS sequence"/>
</dbReference>
<dbReference type="VEuPathDB" id="VectorBase:ACON2_038134"/>
<organism evidence="1">
    <name type="scientific">Anopheles coluzzii</name>
    <name type="common">African malaria mosquito</name>
    <dbReference type="NCBI Taxonomy" id="1518534"/>
    <lineage>
        <taxon>Eukaryota</taxon>
        <taxon>Metazoa</taxon>
        <taxon>Ecdysozoa</taxon>
        <taxon>Arthropoda</taxon>
        <taxon>Hexapoda</taxon>
        <taxon>Insecta</taxon>
        <taxon>Pterygota</taxon>
        <taxon>Neoptera</taxon>
        <taxon>Endopterygota</taxon>
        <taxon>Diptera</taxon>
        <taxon>Nematocera</taxon>
        <taxon>Culicoidea</taxon>
        <taxon>Culicidae</taxon>
        <taxon>Anophelinae</taxon>
        <taxon>Anopheles</taxon>
    </lineage>
</organism>
<dbReference type="Pfam" id="PF01161">
    <property type="entry name" value="PBP"/>
    <property type="match status" value="1"/>
</dbReference>
<accession>A0A8W7Q018</accession>
<dbReference type="FunFam" id="3.90.280.10:FF:000006">
    <property type="entry name" value="protein D3"/>
    <property type="match status" value="1"/>
</dbReference>
<dbReference type="Gene3D" id="3.90.280.10">
    <property type="entry name" value="PEBP-like"/>
    <property type="match status" value="1"/>
</dbReference>
<reference evidence="1" key="1">
    <citation type="submission" date="2022-08" db="UniProtKB">
        <authorList>
            <consortium name="EnsemblMetazoa"/>
        </authorList>
    </citation>
    <scope>IDENTIFICATION</scope>
</reference>
<evidence type="ECO:0000313" key="1">
    <source>
        <dbReference type="EnsemblMetazoa" id="ACOM040700-PA.1"/>
    </source>
</evidence>